<dbReference type="InterPro" id="IPR009057">
    <property type="entry name" value="Homeodomain-like_sf"/>
</dbReference>
<dbReference type="SUPFAM" id="SSF46689">
    <property type="entry name" value="Homeodomain-like"/>
    <property type="match status" value="1"/>
</dbReference>
<dbReference type="InterPro" id="IPR050109">
    <property type="entry name" value="HTH-type_TetR-like_transc_reg"/>
</dbReference>
<sequence length="215" mass="22800">MSQIITRDAIVEAAIAIGDEKGLERVSMRAVAGRLGVQAMSLYHHVRNKAELLDAIHEHLILELTLPAESPTWEAALRSAAGAYRALALRHPNLFVLVATRPISTPAEIAHIAPALTVFDEAGIPPEQQLFSVQSFFCALNGYLLAEVAPTPGHAEVPDSPIPVPPEGAPSVLTLLASLDSQQPSGTAGENFLAASFDAFVDVFLTGLAERLGVQ</sequence>
<dbReference type="PANTHER" id="PTHR30055:SF151">
    <property type="entry name" value="TRANSCRIPTIONAL REGULATORY PROTEIN"/>
    <property type="match status" value="1"/>
</dbReference>
<evidence type="ECO:0000313" key="7">
    <source>
        <dbReference type="Proteomes" id="UP000031890"/>
    </source>
</evidence>
<dbReference type="InterPro" id="IPR036271">
    <property type="entry name" value="Tet_transcr_reg_TetR-rel_C_sf"/>
</dbReference>
<keyword evidence="2 4" id="KW-0238">DNA-binding</keyword>
<dbReference type="KEGG" id="csx:CSING_00245"/>
<keyword evidence="1" id="KW-0805">Transcription regulation</keyword>
<evidence type="ECO:0000259" key="5">
    <source>
        <dbReference type="PROSITE" id="PS50977"/>
    </source>
</evidence>
<name>A0A0B6ES76_9CORY</name>
<dbReference type="InterPro" id="IPR004111">
    <property type="entry name" value="Repressor_TetR_C"/>
</dbReference>
<protein>
    <submittedName>
        <fullName evidence="6">Transcriptional regulator, TetR family</fullName>
    </submittedName>
</protein>
<dbReference type="GO" id="GO:0003700">
    <property type="term" value="F:DNA-binding transcription factor activity"/>
    <property type="evidence" value="ECO:0007669"/>
    <property type="project" value="TreeGrafter"/>
</dbReference>
<organism evidence="6 7">
    <name type="scientific">Corynebacterium singulare</name>
    <dbReference type="NCBI Taxonomy" id="161899"/>
    <lineage>
        <taxon>Bacteria</taxon>
        <taxon>Bacillati</taxon>
        <taxon>Actinomycetota</taxon>
        <taxon>Actinomycetes</taxon>
        <taxon>Mycobacteriales</taxon>
        <taxon>Corynebacteriaceae</taxon>
        <taxon>Corynebacterium</taxon>
    </lineage>
</organism>
<accession>A0A0B6ES76</accession>
<proteinExistence type="predicted"/>
<dbReference type="SUPFAM" id="SSF48498">
    <property type="entry name" value="Tetracyclin repressor-like, C-terminal domain"/>
    <property type="match status" value="1"/>
</dbReference>
<evidence type="ECO:0000256" key="2">
    <source>
        <dbReference type="ARBA" id="ARBA00023125"/>
    </source>
</evidence>
<dbReference type="InterPro" id="IPR001647">
    <property type="entry name" value="HTH_TetR"/>
</dbReference>
<dbReference type="RefSeq" id="WP_052471346.1">
    <property type="nucleotide sequence ID" value="NZ_CP010827.1"/>
</dbReference>
<dbReference type="GO" id="GO:0045892">
    <property type="term" value="P:negative regulation of DNA-templated transcription"/>
    <property type="evidence" value="ECO:0007669"/>
    <property type="project" value="InterPro"/>
</dbReference>
<dbReference type="GO" id="GO:0000976">
    <property type="term" value="F:transcription cis-regulatory region binding"/>
    <property type="evidence" value="ECO:0007669"/>
    <property type="project" value="TreeGrafter"/>
</dbReference>
<dbReference type="STRING" id="161899.CSING_00245"/>
<dbReference type="Pfam" id="PF02909">
    <property type="entry name" value="TetR_C_1"/>
    <property type="match status" value="1"/>
</dbReference>
<evidence type="ECO:0000256" key="4">
    <source>
        <dbReference type="PROSITE-ProRule" id="PRU00335"/>
    </source>
</evidence>
<dbReference type="PANTHER" id="PTHR30055">
    <property type="entry name" value="HTH-TYPE TRANSCRIPTIONAL REGULATOR RUTR"/>
    <property type="match status" value="1"/>
</dbReference>
<evidence type="ECO:0000256" key="3">
    <source>
        <dbReference type="ARBA" id="ARBA00023163"/>
    </source>
</evidence>
<dbReference type="PRINTS" id="PR00455">
    <property type="entry name" value="HTHTETR"/>
</dbReference>
<evidence type="ECO:0000313" key="6">
    <source>
        <dbReference type="EMBL" id="AJI77618.1"/>
    </source>
</evidence>
<feature type="domain" description="HTH tetR-type" evidence="5">
    <location>
        <begin position="4"/>
        <end position="64"/>
    </location>
</feature>
<dbReference type="Pfam" id="PF00440">
    <property type="entry name" value="TetR_N"/>
    <property type="match status" value="1"/>
</dbReference>
<dbReference type="Gene3D" id="1.10.357.10">
    <property type="entry name" value="Tetracycline Repressor, domain 2"/>
    <property type="match status" value="1"/>
</dbReference>
<dbReference type="OrthoDB" id="3291296at2"/>
<dbReference type="HOGENOM" id="CLU_069543_3_1_11"/>
<dbReference type="PROSITE" id="PS50977">
    <property type="entry name" value="HTH_TETR_2"/>
    <property type="match status" value="1"/>
</dbReference>
<dbReference type="EMBL" id="CP010827">
    <property type="protein sequence ID" value="AJI77618.1"/>
    <property type="molecule type" value="Genomic_DNA"/>
</dbReference>
<gene>
    <name evidence="6" type="ORF">CSING_00245</name>
</gene>
<feature type="DNA-binding region" description="H-T-H motif" evidence="4">
    <location>
        <begin position="27"/>
        <end position="46"/>
    </location>
</feature>
<dbReference type="Proteomes" id="UP000031890">
    <property type="component" value="Chromosome"/>
</dbReference>
<dbReference type="AlphaFoldDB" id="A0A0B6ES76"/>
<keyword evidence="3" id="KW-0804">Transcription</keyword>
<evidence type="ECO:0000256" key="1">
    <source>
        <dbReference type="ARBA" id="ARBA00023015"/>
    </source>
</evidence>
<reference evidence="6 7" key="1">
    <citation type="journal article" date="2015" name="Genome Announc.">
        <title>Complete Genome Sequence and Annotation of Corynebacterium singulare DSM 44357, Isolated from a Human Semen Specimen.</title>
        <authorList>
            <person name="Merten M."/>
            <person name="Brinkrolf K."/>
            <person name="Albersmeier A."/>
            <person name="Kutter Y."/>
            <person name="Ruckert C."/>
            <person name="Tauch A."/>
        </authorList>
    </citation>
    <scope>NUCLEOTIDE SEQUENCE [LARGE SCALE GENOMIC DNA]</scope>
    <source>
        <strain evidence="6">IBS B52218</strain>
    </source>
</reference>